<dbReference type="SUPFAM" id="SSF54999">
    <property type="entry name" value="Ribosomal protein S10"/>
    <property type="match status" value="1"/>
</dbReference>
<accession>A0A2K8K5S2</accession>
<evidence type="ECO:0000313" key="4">
    <source>
        <dbReference type="EMBL" id="ATX33404.1"/>
    </source>
</evidence>
<sequence>MIKIIIKSFFFFKIKSFLFFLLKNIKKKYKIIGPFYMPKKIEKFTLLVSPHVDKNARDQIQIKYFKVFFFIKNFDLNLINFLFKNRNIDGLLLNYLFL</sequence>
<feature type="domain" description="Small ribosomal subunit protein uS10" evidence="3">
    <location>
        <begin position="3"/>
        <end position="94"/>
    </location>
</feature>
<evidence type="ECO:0000256" key="1">
    <source>
        <dbReference type="ARBA" id="ARBA00022980"/>
    </source>
</evidence>
<dbReference type="InterPro" id="IPR036838">
    <property type="entry name" value="Ribosomal_uS10_dom_sf"/>
</dbReference>
<dbReference type="GO" id="GO:0005840">
    <property type="term" value="C:ribosome"/>
    <property type="evidence" value="ECO:0007669"/>
    <property type="project" value="UniProtKB-KW"/>
</dbReference>
<evidence type="ECO:0000256" key="2">
    <source>
        <dbReference type="ARBA" id="ARBA00023274"/>
    </source>
</evidence>
<dbReference type="RefSeq" id="WP_157801474.1">
    <property type="nucleotide sequence ID" value="NZ_CP024798.1"/>
</dbReference>
<evidence type="ECO:0000313" key="5">
    <source>
        <dbReference type="Proteomes" id="UP000230531"/>
    </source>
</evidence>
<dbReference type="GO" id="GO:1990904">
    <property type="term" value="C:ribonucleoprotein complex"/>
    <property type="evidence" value="ECO:0007669"/>
    <property type="project" value="UniProtKB-KW"/>
</dbReference>
<dbReference type="OrthoDB" id="9804464at2"/>
<proteinExistence type="predicted"/>
<dbReference type="AlphaFoldDB" id="A0A2K8K5S2"/>
<gene>
    <name evidence="4" type="ORF">CUN91_00335</name>
</gene>
<dbReference type="Proteomes" id="UP000230531">
    <property type="component" value="Chromosome"/>
</dbReference>
<keyword evidence="1" id="KW-0689">Ribosomal protein</keyword>
<organism evidence="4 5">
    <name type="scientific">Carsonella ruddii</name>
    <dbReference type="NCBI Taxonomy" id="114186"/>
    <lineage>
        <taxon>Bacteria</taxon>
        <taxon>Pseudomonadati</taxon>
        <taxon>Pseudomonadota</taxon>
        <taxon>Gammaproteobacteria</taxon>
        <taxon>Oceanospirillales</taxon>
        <taxon>Halomonadaceae</taxon>
        <taxon>Zymobacter group</taxon>
        <taxon>Candidatus Carsonella</taxon>
    </lineage>
</organism>
<dbReference type="Pfam" id="PF00338">
    <property type="entry name" value="Ribosomal_S10"/>
    <property type="match status" value="1"/>
</dbReference>
<dbReference type="EMBL" id="CP024798">
    <property type="protein sequence ID" value="ATX33404.1"/>
    <property type="molecule type" value="Genomic_DNA"/>
</dbReference>
<dbReference type="Gene3D" id="3.30.70.600">
    <property type="entry name" value="Ribosomal protein S10 domain"/>
    <property type="match status" value="1"/>
</dbReference>
<reference evidence="4 5" key="1">
    <citation type="submission" date="2017-11" db="EMBL/GenBank/DDBJ databases">
        <title>The genome sequence of Candidatus Carsonella ruddii from the psyllid Bactericera trigonica.</title>
        <authorList>
            <person name="Katsir L."/>
            <person name="Zhepu R."/>
            <person name="Piasezky A."/>
            <person name="Jong J."/>
            <person name="Sela N."/>
            <person name="Freilich S."/>
            <person name="Bahar O."/>
        </authorList>
    </citation>
    <scope>NUCLEOTIDE SEQUENCE [LARGE SCALE GENOMIC DNA]</scope>
    <source>
        <strain evidence="4 5">BT</strain>
    </source>
</reference>
<name>A0A2K8K5S2_CARRU</name>
<dbReference type="SMART" id="SM01403">
    <property type="entry name" value="Ribosomal_S10"/>
    <property type="match status" value="1"/>
</dbReference>
<evidence type="ECO:0000259" key="3">
    <source>
        <dbReference type="SMART" id="SM01403"/>
    </source>
</evidence>
<keyword evidence="2" id="KW-0687">Ribonucleoprotein</keyword>
<dbReference type="InterPro" id="IPR027486">
    <property type="entry name" value="Ribosomal_uS10_dom"/>
</dbReference>
<protein>
    <recommendedName>
        <fullName evidence="3">Small ribosomal subunit protein uS10 domain-containing protein</fullName>
    </recommendedName>
</protein>